<dbReference type="AlphaFoldDB" id="A0A8H9HK03"/>
<dbReference type="Proteomes" id="UP000480804">
    <property type="component" value="Unassembled WGS sequence"/>
</dbReference>
<comment type="caution">
    <text evidence="3">The sequence shown here is derived from an EMBL/GenBank/DDBJ whole genome shotgun (WGS) entry which is preliminary data.</text>
</comment>
<reference evidence="3" key="1">
    <citation type="journal article" date="2014" name="Int. J. Syst. Evol. Microbiol.">
        <title>Complete genome sequence of Corynebacterium casei LMG S-19264T (=DSM 44701T), isolated from a smear-ripened cheese.</title>
        <authorList>
            <consortium name="US DOE Joint Genome Institute (JGI-PGF)"/>
            <person name="Walter F."/>
            <person name="Albersmeier A."/>
            <person name="Kalinowski J."/>
            <person name="Ruckert C."/>
        </authorList>
    </citation>
    <scope>NUCLEOTIDE SEQUENCE</scope>
    <source>
        <strain evidence="3">JCM 4136</strain>
    </source>
</reference>
<evidence type="ECO:0000313" key="5">
    <source>
        <dbReference type="Proteomes" id="UP000660975"/>
    </source>
</evidence>
<dbReference type="EMBL" id="BMSC01000006">
    <property type="protein sequence ID" value="GGU70655.1"/>
    <property type="molecule type" value="Genomic_DNA"/>
</dbReference>
<protein>
    <submittedName>
        <fullName evidence="3">Uncharacterized protein</fullName>
    </submittedName>
</protein>
<reference evidence="2 4" key="2">
    <citation type="submission" date="2020-02" db="EMBL/GenBank/DDBJ databases">
        <title>Whole genome shotgun sequence of Streptomyces gougerotii NBRC 13043.</title>
        <authorList>
            <person name="Ichikawa N."/>
            <person name="Komaki H."/>
            <person name="Tamura T."/>
        </authorList>
    </citation>
    <scope>NUCLEOTIDE SEQUENCE [LARGE SCALE GENOMIC DNA]</scope>
    <source>
        <strain evidence="2 4">NBRC 13043</strain>
    </source>
</reference>
<evidence type="ECO:0000256" key="1">
    <source>
        <dbReference type="SAM" id="MobiDB-lite"/>
    </source>
</evidence>
<feature type="region of interest" description="Disordered" evidence="1">
    <location>
        <begin position="17"/>
        <end position="51"/>
    </location>
</feature>
<keyword evidence="4" id="KW-1185">Reference proteome</keyword>
<feature type="compositionally biased region" description="Basic residues" evidence="1">
    <location>
        <begin position="26"/>
        <end position="36"/>
    </location>
</feature>
<sequence>MVEGIAVLAVLRAAYGPRGPEECWSNHRRSTGAGRKRSGEPSGPGGDGRWAAGARAGAWRRLAPDALFAAIGIKEPLTIR</sequence>
<dbReference type="Proteomes" id="UP000660975">
    <property type="component" value="Unassembled WGS sequence"/>
</dbReference>
<reference evidence="3" key="3">
    <citation type="submission" date="2020-09" db="EMBL/GenBank/DDBJ databases">
        <authorList>
            <person name="Sun Q."/>
            <person name="Ohkuma M."/>
        </authorList>
    </citation>
    <scope>NUCLEOTIDE SEQUENCE</scope>
    <source>
        <strain evidence="3">JCM 4136</strain>
    </source>
</reference>
<dbReference type="EMBL" id="BLLO01000017">
    <property type="protein sequence ID" value="GFH78399.1"/>
    <property type="molecule type" value="Genomic_DNA"/>
</dbReference>
<accession>A0A8H9HK03</accession>
<gene>
    <name evidence="3" type="ORF">GCM10010227_25910</name>
    <name evidence="2" type="ORF">Sgou_30690</name>
</gene>
<organism evidence="3 5">
    <name type="scientific">Streptomyces gougerotii</name>
    <dbReference type="NCBI Taxonomy" id="53448"/>
    <lineage>
        <taxon>Bacteria</taxon>
        <taxon>Bacillati</taxon>
        <taxon>Actinomycetota</taxon>
        <taxon>Actinomycetes</taxon>
        <taxon>Kitasatosporales</taxon>
        <taxon>Streptomycetaceae</taxon>
        <taxon>Streptomyces</taxon>
        <taxon>Streptomyces diastaticus group</taxon>
    </lineage>
</organism>
<proteinExistence type="predicted"/>
<name>A0A8H9HK03_9ACTN</name>
<evidence type="ECO:0000313" key="3">
    <source>
        <dbReference type="EMBL" id="GGU70655.1"/>
    </source>
</evidence>
<evidence type="ECO:0000313" key="4">
    <source>
        <dbReference type="Proteomes" id="UP000480804"/>
    </source>
</evidence>
<evidence type="ECO:0000313" key="2">
    <source>
        <dbReference type="EMBL" id="GFH78399.1"/>
    </source>
</evidence>